<dbReference type="Pfam" id="PF02770">
    <property type="entry name" value="Acyl-CoA_dh_M"/>
    <property type="match status" value="1"/>
</dbReference>
<gene>
    <name evidence="10" type="ORF">ACFOSU_06950</name>
</gene>
<evidence type="ECO:0000259" key="9">
    <source>
        <dbReference type="Pfam" id="PF02771"/>
    </source>
</evidence>
<dbReference type="InterPro" id="IPR046373">
    <property type="entry name" value="Acyl-CoA_Oxase/DH_mid-dom_sf"/>
</dbReference>
<dbReference type="InterPro" id="IPR013786">
    <property type="entry name" value="AcylCoA_DH/ox_N"/>
</dbReference>
<evidence type="ECO:0000256" key="6">
    <source>
        <dbReference type="RuleBase" id="RU362125"/>
    </source>
</evidence>
<accession>A0ABV7ELN7</accession>
<evidence type="ECO:0000256" key="4">
    <source>
        <dbReference type="ARBA" id="ARBA00022827"/>
    </source>
</evidence>
<dbReference type="SUPFAM" id="SSF56645">
    <property type="entry name" value="Acyl-CoA dehydrogenase NM domain-like"/>
    <property type="match status" value="1"/>
</dbReference>
<comment type="cofactor">
    <cofactor evidence="1 6">
        <name>FAD</name>
        <dbReference type="ChEBI" id="CHEBI:57692"/>
    </cofactor>
</comment>
<comment type="caution">
    <text evidence="10">The sequence shown here is derived from an EMBL/GenBank/DDBJ whole genome shotgun (WGS) entry which is preliminary data.</text>
</comment>
<evidence type="ECO:0000259" key="7">
    <source>
        <dbReference type="Pfam" id="PF00441"/>
    </source>
</evidence>
<organism evidence="10 11">
    <name type="scientific">Salinisphaera aquimarina</name>
    <dbReference type="NCBI Taxonomy" id="2094031"/>
    <lineage>
        <taxon>Bacteria</taxon>
        <taxon>Pseudomonadati</taxon>
        <taxon>Pseudomonadota</taxon>
        <taxon>Gammaproteobacteria</taxon>
        <taxon>Salinisphaerales</taxon>
        <taxon>Salinisphaeraceae</taxon>
        <taxon>Salinisphaera</taxon>
    </lineage>
</organism>
<feature type="domain" description="Acyl-CoA oxidase/dehydrogenase middle" evidence="8">
    <location>
        <begin position="122"/>
        <end position="217"/>
    </location>
</feature>
<dbReference type="InterPro" id="IPR009075">
    <property type="entry name" value="AcylCo_DH/oxidase_C"/>
</dbReference>
<dbReference type="EMBL" id="JBHRSS010000003">
    <property type="protein sequence ID" value="MFC3103625.1"/>
    <property type="molecule type" value="Genomic_DNA"/>
</dbReference>
<evidence type="ECO:0000313" key="11">
    <source>
        <dbReference type="Proteomes" id="UP001595462"/>
    </source>
</evidence>
<dbReference type="PANTHER" id="PTHR43292:SF3">
    <property type="entry name" value="ACYL-COA DEHYDROGENASE FADE29"/>
    <property type="match status" value="1"/>
</dbReference>
<evidence type="ECO:0000313" key="10">
    <source>
        <dbReference type="EMBL" id="MFC3103625.1"/>
    </source>
</evidence>
<protein>
    <submittedName>
        <fullName evidence="10">Acyl-CoA dehydrogenase family protein</fullName>
    </submittedName>
</protein>
<keyword evidence="4 6" id="KW-0274">FAD</keyword>
<evidence type="ECO:0000256" key="5">
    <source>
        <dbReference type="ARBA" id="ARBA00023002"/>
    </source>
</evidence>
<dbReference type="InterPro" id="IPR052161">
    <property type="entry name" value="Mycobact_Acyl-CoA_DH"/>
</dbReference>
<dbReference type="InterPro" id="IPR006091">
    <property type="entry name" value="Acyl-CoA_Oxase/DH_mid-dom"/>
</dbReference>
<dbReference type="Gene3D" id="1.20.140.10">
    <property type="entry name" value="Butyryl-CoA Dehydrogenase, subunit A, domain 3"/>
    <property type="match status" value="1"/>
</dbReference>
<dbReference type="InterPro" id="IPR036250">
    <property type="entry name" value="AcylCo_DH-like_C"/>
</dbReference>
<dbReference type="Gene3D" id="1.10.540.10">
    <property type="entry name" value="Acyl-CoA dehydrogenase/oxidase, N-terminal domain"/>
    <property type="match status" value="1"/>
</dbReference>
<dbReference type="Pfam" id="PF00441">
    <property type="entry name" value="Acyl-CoA_dh_1"/>
    <property type="match status" value="1"/>
</dbReference>
<comment type="similarity">
    <text evidence="2 6">Belongs to the acyl-CoA dehydrogenase family.</text>
</comment>
<proteinExistence type="inferred from homology"/>
<name>A0ABV7ELN7_9GAMM</name>
<feature type="domain" description="Acyl-CoA dehydrogenase/oxidase N-terminal" evidence="9">
    <location>
        <begin position="11"/>
        <end position="116"/>
    </location>
</feature>
<dbReference type="Pfam" id="PF02771">
    <property type="entry name" value="Acyl-CoA_dh_N"/>
    <property type="match status" value="1"/>
</dbReference>
<dbReference type="PANTHER" id="PTHR43292">
    <property type="entry name" value="ACYL-COA DEHYDROGENASE"/>
    <property type="match status" value="1"/>
</dbReference>
<dbReference type="SUPFAM" id="SSF47203">
    <property type="entry name" value="Acyl-CoA dehydrogenase C-terminal domain-like"/>
    <property type="match status" value="1"/>
</dbReference>
<dbReference type="InterPro" id="IPR009100">
    <property type="entry name" value="AcylCoA_DH/oxidase_NM_dom_sf"/>
</dbReference>
<evidence type="ECO:0000256" key="1">
    <source>
        <dbReference type="ARBA" id="ARBA00001974"/>
    </source>
</evidence>
<evidence type="ECO:0000256" key="2">
    <source>
        <dbReference type="ARBA" id="ARBA00009347"/>
    </source>
</evidence>
<reference evidence="11" key="1">
    <citation type="journal article" date="2019" name="Int. J. Syst. Evol. Microbiol.">
        <title>The Global Catalogue of Microorganisms (GCM) 10K type strain sequencing project: providing services to taxonomists for standard genome sequencing and annotation.</title>
        <authorList>
            <consortium name="The Broad Institute Genomics Platform"/>
            <consortium name="The Broad Institute Genome Sequencing Center for Infectious Disease"/>
            <person name="Wu L."/>
            <person name="Ma J."/>
        </authorList>
    </citation>
    <scope>NUCLEOTIDE SEQUENCE [LARGE SCALE GENOMIC DNA]</scope>
    <source>
        <strain evidence="11">KCTC 52640</strain>
    </source>
</reference>
<dbReference type="Proteomes" id="UP001595462">
    <property type="component" value="Unassembled WGS sequence"/>
</dbReference>
<keyword evidence="5 6" id="KW-0560">Oxidoreductase</keyword>
<evidence type="ECO:0000256" key="3">
    <source>
        <dbReference type="ARBA" id="ARBA00022630"/>
    </source>
</evidence>
<dbReference type="Gene3D" id="2.40.110.10">
    <property type="entry name" value="Butyryl-CoA Dehydrogenase, subunit A, domain 2"/>
    <property type="match status" value="1"/>
</dbReference>
<feature type="domain" description="Acyl-CoA dehydrogenase/oxidase C-terminal" evidence="7">
    <location>
        <begin position="229"/>
        <end position="379"/>
    </location>
</feature>
<dbReference type="RefSeq" id="WP_380687831.1">
    <property type="nucleotide sequence ID" value="NZ_JBHRSS010000003.1"/>
</dbReference>
<dbReference type="InterPro" id="IPR037069">
    <property type="entry name" value="AcylCoA_DH/ox_N_sf"/>
</dbReference>
<keyword evidence="3 6" id="KW-0285">Flavoprotein</keyword>
<keyword evidence="11" id="KW-1185">Reference proteome</keyword>
<evidence type="ECO:0000259" key="8">
    <source>
        <dbReference type="Pfam" id="PF02770"/>
    </source>
</evidence>
<sequence>MTDWNELSDADFRAQIRAYLEAEYPQHLRHPSHRMRWHEVREWYLKRAADGWTAPGWPVEHGGVGLTPSKQLIFTEEQERLGVARAPDQGVIMVGPLLIRYGTPEQREKYLPRILSWENIWCQGYSEPNSGSDLASLRTQADDDGDHYIVNGQKTWTTLAQDATHMFVLARTDPNAARKQQGISFLLVDLDTPGITIRPIENIAGHEEFCEVFLDNVRVPKANLVGEPNDGWTMAKALLGFERLFLGSPKQSQNALSRLDVFATARGLHDDPAFSDAFTTLALDVADLSEAFESFAAQVRAGEPLGADISWLKIWGTETFGRIAELALQAADSEAVLVDGQDAGDESVDVLTLYFNCLPTTIYGGSNEIQRNILAKQVLRLPG</sequence>